<protein>
    <submittedName>
        <fullName evidence="1">Uncharacterized protein</fullName>
    </submittedName>
</protein>
<evidence type="ECO:0000313" key="1">
    <source>
        <dbReference type="EMBL" id="CAL1239275.1"/>
    </source>
</evidence>
<keyword evidence="2" id="KW-1185">Reference proteome</keyword>
<name>A0ABM9NF97_9GAMM</name>
<dbReference type="Proteomes" id="UP001497493">
    <property type="component" value="Chromosome"/>
</dbReference>
<dbReference type="EMBL" id="OZ026884">
    <property type="protein sequence ID" value="CAL1239275.1"/>
    <property type="molecule type" value="Genomic_DNA"/>
</dbReference>
<reference evidence="1 2" key="1">
    <citation type="submission" date="2024-04" db="EMBL/GenBank/DDBJ databases">
        <authorList>
            <person name="Cremers G."/>
        </authorList>
    </citation>
    <scope>NUCLEOTIDE SEQUENCE [LARGE SCALE GENOMIC DNA]</scope>
    <source>
        <strain evidence="1">MeCH1-AG</strain>
    </source>
</reference>
<proteinExistence type="predicted"/>
<gene>
    <name evidence="1" type="ORF">MECH1_V1_0499</name>
</gene>
<evidence type="ECO:0000313" key="2">
    <source>
        <dbReference type="Proteomes" id="UP001497493"/>
    </source>
</evidence>
<organism evidence="1 2">
    <name type="scientific">Candidatus Methylocalor cossyra</name>
    <dbReference type="NCBI Taxonomy" id="3108543"/>
    <lineage>
        <taxon>Bacteria</taxon>
        <taxon>Pseudomonadati</taxon>
        <taxon>Pseudomonadota</taxon>
        <taxon>Gammaproteobacteria</taxon>
        <taxon>Methylococcales</taxon>
        <taxon>Methylococcaceae</taxon>
        <taxon>Candidatus Methylocalor</taxon>
    </lineage>
</organism>
<accession>A0ABM9NF97</accession>
<sequence length="100" mass="10181">MERPTGEKITRRMGHTPALVARSSFGLVLHRPLGGRGIALRRRGPHVRHVVTGMPATPGAATALTGTRATPAGCGADSLPLAEADGAAGGLGDVLRRQAA</sequence>